<keyword evidence="4" id="KW-0238">DNA-binding</keyword>
<accession>A0A1H7RAU4</accession>
<keyword evidence="2" id="KW-0902">Two-component regulatory system</keyword>
<dbReference type="CDD" id="cd17574">
    <property type="entry name" value="REC_OmpR"/>
    <property type="match status" value="1"/>
</dbReference>
<keyword evidence="5" id="KW-0804">Transcription</keyword>
<evidence type="ECO:0000256" key="5">
    <source>
        <dbReference type="ARBA" id="ARBA00023163"/>
    </source>
</evidence>
<dbReference type="SUPFAM" id="SSF52172">
    <property type="entry name" value="CheY-like"/>
    <property type="match status" value="1"/>
</dbReference>
<evidence type="ECO:0000256" key="2">
    <source>
        <dbReference type="ARBA" id="ARBA00023012"/>
    </source>
</evidence>
<organism evidence="8 9">
    <name type="scientific">Jannaschia helgolandensis</name>
    <dbReference type="NCBI Taxonomy" id="188906"/>
    <lineage>
        <taxon>Bacteria</taxon>
        <taxon>Pseudomonadati</taxon>
        <taxon>Pseudomonadota</taxon>
        <taxon>Alphaproteobacteria</taxon>
        <taxon>Rhodobacterales</taxon>
        <taxon>Roseobacteraceae</taxon>
        <taxon>Jannaschia</taxon>
    </lineage>
</organism>
<dbReference type="Gene3D" id="3.40.50.2300">
    <property type="match status" value="1"/>
</dbReference>
<name>A0A1H7RAU4_9RHOB</name>
<dbReference type="EMBL" id="FNZQ01000006">
    <property type="protein sequence ID" value="SEL57272.1"/>
    <property type="molecule type" value="Genomic_DNA"/>
</dbReference>
<evidence type="ECO:0000256" key="4">
    <source>
        <dbReference type="ARBA" id="ARBA00023125"/>
    </source>
</evidence>
<feature type="domain" description="Response regulatory" evidence="7">
    <location>
        <begin position="17"/>
        <end position="135"/>
    </location>
</feature>
<dbReference type="PANTHER" id="PTHR44591">
    <property type="entry name" value="STRESS RESPONSE REGULATOR PROTEIN 1"/>
    <property type="match status" value="1"/>
</dbReference>
<evidence type="ECO:0000313" key="8">
    <source>
        <dbReference type="EMBL" id="SEL57272.1"/>
    </source>
</evidence>
<dbReference type="Pfam" id="PF00072">
    <property type="entry name" value="Response_reg"/>
    <property type="match status" value="1"/>
</dbReference>
<protein>
    <submittedName>
        <fullName evidence="8">Response regulator receiver domain-containing protein</fullName>
    </submittedName>
</protein>
<dbReference type="AlphaFoldDB" id="A0A1H7RAU4"/>
<keyword evidence="3" id="KW-0805">Transcription regulation</keyword>
<gene>
    <name evidence="8" type="ORF">SAMN04488526_3006</name>
</gene>
<proteinExistence type="predicted"/>
<dbReference type="InterPro" id="IPR011006">
    <property type="entry name" value="CheY-like_superfamily"/>
</dbReference>
<dbReference type="Proteomes" id="UP000199283">
    <property type="component" value="Unassembled WGS sequence"/>
</dbReference>
<evidence type="ECO:0000256" key="3">
    <source>
        <dbReference type="ARBA" id="ARBA00023015"/>
    </source>
</evidence>
<evidence type="ECO:0000259" key="7">
    <source>
        <dbReference type="PROSITE" id="PS50110"/>
    </source>
</evidence>
<dbReference type="OrthoDB" id="9801602at2"/>
<dbReference type="STRING" id="188906.SAMN04488526_3006"/>
<dbReference type="PROSITE" id="PS50110">
    <property type="entry name" value="RESPONSE_REGULATORY"/>
    <property type="match status" value="1"/>
</dbReference>
<dbReference type="PANTHER" id="PTHR44591:SF3">
    <property type="entry name" value="RESPONSE REGULATORY DOMAIN-CONTAINING PROTEIN"/>
    <property type="match status" value="1"/>
</dbReference>
<reference evidence="8 9" key="1">
    <citation type="submission" date="2016-10" db="EMBL/GenBank/DDBJ databases">
        <authorList>
            <person name="de Groot N.N."/>
        </authorList>
    </citation>
    <scope>NUCLEOTIDE SEQUENCE [LARGE SCALE GENOMIC DNA]</scope>
    <source>
        <strain evidence="8 9">DSM 14858</strain>
    </source>
</reference>
<dbReference type="InterPro" id="IPR050595">
    <property type="entry name" value="Bact_response_regulator"/>
</dbReference>
<keyword evidence="1 6" id="KW-0597">Phosphoprotein</keyword>
<evidence type="ECO:0000256" key="1">
    <source>
        <dbReference type="ARBA" id="ARBA00022553"/>
    </source>
</evidence>
<keyword evidence="9" id="KW-1185">Reference proteome</keyword>
<sequence length="140" mass="15066">MIDIPSADAPVDAPRGRVLLIEDEPNIATAIGFLLQREGWRVSTHSDGRTALDAVVRHAPDVIVLDVMLPGQSGFEVLGGLRAGQNGTRADLPVLMLTAKGQTKDRDRAEALGVSRFMTKPFSNRELIEAVRDLARTAPG</sequence>
<dbReference type="RefSeq" id="WP_092764185.1">
    <property type="nucleotide sequence ID" value="NZ_FNZQ01000006.1"/>
</dbReference>
<dbReference type="FunFam" id="3.40.50.2300:FF:000001">
    <property type="entry name" value="DNA-binding response regulator PhoB"/>
    <property type="match status" value="1"/>
</dbReference>
<dbReference type="GO" id="GO:0003677">
    <property type="term" value="F:DNA binding"/>
    <property type="evidence" value="ECO:0007669"/>
    <property type="project" value="UniProtKB-KW"/>
</dbReference>
<dbReference type="InterPro" id="IPR001789">
    <property type="entry name" value="Sig_transdc_resp-reg_receiver"/>
</dbReference>
<dbReference type="SMART" id="SM00448">
    <property type="entry name" value="REC"/>
    <property type="match status" value="1"/>
</dbReference>
<evidence type="ECO:0000256" key="6">
    <source>
        <dbReference type="PROSITE-ProRule" id="PRU00169"/>
    </source>
</evidence>
<evidence type="ECO:0000313" key="9">
    <source>
        <dbReference type="Proteomes" id="UP000199283"/>
    </source>
</evidence>
<feature type="modified residue" description="4-aspartylphosphate" evidence="6">
    <location>
        <position position="66"/>
    </location>
</feature>
<dbReference type="GO" id="GO:0000160">
    <property type="term" value="P:phosphorelay signal transduction system"/>
    <property type="evidence" value="ECO:0007669"/>
    <property type="project" value="UniProtKB-KW"/>
</dbReference>